<proteinExistence type="predicted"/>
<accession>A0A6J4MAV3</accession>
<sequence>WSWQPSDCGSPRSWAGCTCSASCCGRGTPTRGRPRPTCRPPRCSRTGRLPCSVSAAGPSTWATATTSWDGWCWGRSWSSLSAAACCSCAGTRTGGPPVPIPKPSRRGWPSSRSLRRSCTCTGRWPRSRSWQFSWHSSASA</sequence>
<dbReference type="EMBL" id="CADCUI010000048">
    <property type="protein sequence ID" value="CAA9355034.1"/>
    <property type="molecule type" value="Genomic_DNA"/>
</dbReference>
<organism evidence="2">
    <name type="scientific">uncultured Nocardioidaceae bacterium</name>
    <dbReference type="NCBI Taxonomy" id="253824"/>
    <lineage>
        <taxon>Bacteria</taxon>
        <taxon>Bacillati</taxon>
        <taxon>Actinomycetota</taxon>
        <taxon>Actinomycetes</taxon>
        <taxon>Propionibacteriales</taxon>
        <taxon>Nocardioidaceae</taxon>
        <taxon>environmental samples</taxon>
    </lineage>
</organism>
<protein>
    <submittedName>
        <fullName evidence="2">Uncharacterized protein</fullName>
    </submittedName>
</protein>
<gene>
    <name evidence="2" type="ORF">AVDCRST_MAG34-2017</name>
</gene>
<evidence type="ECO:0000256" key="1">
    <source>
        <dbReference type="SAM" id="MobiDB-lite"/>
    </source>
</evidence>
<reference evidence="2" key="1">
    <citation type="submission" date="2020-02" db="EMBL/GenBank/DDBJ databases">
        <authorList>
            <person name="Meier V. D."/>
        </authorList>
    </citation>
    <scope>NUCLEOTIDE SEQUENCE</scope>
    <source>
        <strain evidence="2">AVDCRST_MAG34</strain>
    </source>
</reference>
<evidence type="ECO:0000313" key="2">
    <source>
        <dbReference type="EMBL" id="CAA9355034.1"/>
    </source>
</evidence>
<feature type="region of interest" description="Disordered" evidence="1">
    <location>
        <begin position="92"/>
        <end position="124"/>
    </location>
</feature>
<dbReference type="AlphaFoldDB" id="A0A6J4MAV3"/>
<feature type="non-terminal residue" evidence="2">
    <location>
        <position position="140"/>
    </location>
</feature>
<feature type="non-terminal residue" evidence="2">
    <location>
        <position position="1"/>
    </location>
</feature>
<name>A0A6J4MAV3_9ACTN</name>